<dbReference type="PhylomeDB" id="A0A0D2WTJ0"/>
<feature type="domain" description="Laminin G" evidence="2">
    <location>
        <begin position="33"/>
        <end position="213"/>
    </location>
</feature>
<feature type="signal peptide" evidence="1">
    <location>
        <begin position="1"/>
        <end position="27"/>
    </location>
</feature>
<dbReference type="InParanoid" id="A0A0D2WTJ0"/>
<accession>A0A0D2WTJ0</accession>
<dbReference type="STRING" id="595528.A0A0D2WTJ0"/>
<sequence>MSASAKTSHLACILVAVVAMYAAVVSADCPSDEPAVFFGEKGYLTFPNAYGLAINTHSTLFKQMSLDLKLRKGPSASREFRVFSVRHNYWVDFLDVWVNVLCDDSAQVVVNFNAGQGPVSFSADFNELLDHEWHTLEVTTSPGRVFIYIDTEMVQEHYYLGGPTLNVNVNGNVKVGGTRSGDMFHGCIRNIVLEHLHFDGRDAYPTGEVKYDCSISQDASLPTGNERVEFFPLSSRTLTDIRFWFRGTTTDGVLYLQKGASDSVTVELYNNALNVILRNNAGNDLHNEQFAGPFDDNVWREFSLSRFGSEFTAKISTPGFYPDVLVHDNLLNSGLITLTGNSLFGGLSPAFPVGGGNATQGYQGCLRDLSGGGVPRLIQDALDKPGVVLDDCDCLQCTNDAQRGCPIAFNGTGAVLERNDEVAKVTLRSHMTEVDRVHVGRSAAVHRTCYGHRQQASANSES</sequence>
<dbReference type="Proteomes" id="UP000008743">
    <property type="component" value="Unassembled WGS sequence"/>
</dbReference>
<dbReference type="PANTHER" id="PTHR15036:SF49">
    <property type="entry name" value="AXOTACTIN"/>
    <property type="match status" value="1"/>
</dbReference>
<dbReference type="CDD" id="cd00110">
    <property type="entry name" value="LamG"/>
    <property type="match status" value="1"/>
</dbReference>
<organism evidence="3 4">
    <name type="scientific">Capsaspora owczarzaki (strain ATCC 30864)</name>
    <dbReference type="NCBI Taxonomy" id="595528"/>
    <lineage>
        <taxon>Eukaryota</taxon>
        <taxon>Filasterea</taxon>
        <taxon>Capsaspora</taxon>
    </lineage>
</organism>
<proteinExistence type="predicted"/>
<evidence type="ECO:0000259" key="2">
    <source>
        <dbReference type="PROSITE" id="PS50025"/>
    </source>
</evidence>
<dbReference type="Gene3D" id="2.60.120.200">
    <property type="match status" value="2"/>
</dbReference>
<dbReference type="InterPro" id="IPR001791">
    <property type="entry name" value="Laminin_G"/>
</dbReference>
<dbReference type="Pfam" id="PF02210">
    <property type="entry name" value="Laminin_G_2"/>
    <property type="match status" value="2"/>
</dbReference>
<dbReference type="RefSeq" id="XP_004346187.1">
    <property type="nucleotide sequence ID" value="XM_004346137.1"/>
</dbReference>
<gene>
    <name evidence="3" type="ORF">CAOG_005514</name>
</gene>
<evidence type="ECO:0000256" key="1">
    <source>
        <dbReference type="SAM" id="SignalP"/>
    </source>
</evidence>
<evidence type="ECO:0000313" key="3">
    <source>
        <dbReference type="EMBL" id="KJE94978.1"/>
    </source>
</evidence>
<feature type="domain" description="Laminin G" evidence="2">
    <location>
        <begin position="220"/>
        <end position="392"/>
    </location>
</feature>
<keyword evidence="4" id="KW-1185">Reference proteome</keyword>
<dbReference type="PANTHER" id="PTHR15036">
    <property type="entry name" value="PIKACHURIN-LIKE PROTEIN"/>
    <property type="match status" value="1"/>
</dbReference>
<feature type="chain" id="PRO_5002255231" description="Laminin G domain-containing protein" evidence="1">
    <location>
        <begin position="28"/>
        <end position="462"/>
    </location>
</feature>
<dbReference type="eggNOG" id="KOG3514">
    <property type="taxonomic scope" value="Eukaryota"/>
</dbReference>
<dbReference type="SMART" id="SM00282">
    <property type="entry name" value="LamG"/>
    <property type="match status" value="2"/>
</dbReference>
<dbReference type="SUPFAM" id="SSF49899">
    <property type="entry name" value="Concanavalin A-like lectins/glucanases"/>
    <property type="match status" value="2"/>
</dbReference>
<name>A0A0D2WTJ0_CAPO3</name>
<dbReference type="InterPro" id="IPR050372">
    <property type="entry name" value="Neurexin-related_CASP"/>
</dbReference>
<dbReference type="AlphaFoldDB" id="A0A0D2WTJ0"/>
<dbReference type="GO" id="GO:0016020">
    <property type="term" value="C:membrane"/>
    <property type="evidence" value="ECO:0007669"/>
    <property type="project" value="UniProtKB-SubCell"/>
</dbReference>
<dbReference type="InterPro" id="IPR013320">
    <property type="entry name" value="ConA-like_dom_sf"/>
</dbReference>
<keyword evidence="1" id="KW-0732">Signal</keyword>
<dbReference type="PROSITE" id="PS50025">
    <property type="entry name" value="LAM_G_DOMAIN"/>
    <property type="match status" value="2"/>
</dbReference>
<protein>
    <recommendedName>
        <fullName evidence="2">Laminin G domain-containing protein</fullName>
    </recommendedName>
</protein>
<reference evidence="4" key="1">
    <citation type="submission" date="2011-02" db="EMBL/GenBank/DDBJ databases">
        <title>The Genome Sequence of Capsaspora owczarzaki ATCC 30864.</title>
        <authorList>
            <person name="Russ C."/>
            <person name="Cuomo C."/>
            <person name="Burger G."/>
            <person name="Gray M.W."/>
            <person name="Holland P.W.H."/>
            <person name="King N."/>
            <person name="Lang F.B.F."/>
            <person name="Roger A.J."/>
            <person name="Ruiz-Trillo I."/>
            <person name="Young S.K."/>
            <person name="Zeng Q."/>
            <person name="Gargeya S."/>
            <person name="Alvarado L."/>
            <person name="Berlin A."/>
            <person name="Chapman S.B."/>
            <person name="Chen Z."/>
            <person name="Freedman E."/>
            <person name="Gellesch M."/>
            <person name="Goldberg J."/>
            <person name="Griggs A."/>
            <person name="Gujja S."/>
            <person name="Heilman E."/>
            <person name="Heiman D."/>
            <person name="Howarth C."/>
            <person name="Mehta T."/>
            <person name="Neiman D."/>
            <person name="Pearson M."/>
            <person name="Roberts A."/>
            <person name="Saif S."/>
            <person name="Shea T."/>
            <person name="Shenoy N."/>
            <person name="Sisk P."/>
            <person name="Stolte C."/>
            <person name="Sykes S."/>
            <person name="White J."/>
            <person name="Yandava C."/>
            <person name="Haas B."/>
            <person name="Nusbaum C."/>
            <person name="Birren B."/>
        </authorList>
    </citation>
    <scope>NUCLEOTIDE SEQUENCE</scope>
    <source>
        <strain evidence="4">ATCC 30864</strain>
    </source>
</reference>
<dbReference type="EMBL" id="KE346368">
    <property type="protein sequence ID" value="KJE94978.1"/>
    <property type="molecule type" value="Genomic_DNA"/>
</dbReference>
<evidence type="ECO:0000313" key="4">
    <source>
        <dbReference type="Proteomes" id="UP000008743"/>
    </source>
</evidence>